<reference evidence="1 2" key="1">
    <citation type="journal article" date="2016" name="Mol. Biol. Evol.">
        <title>Comparative Genomics of Early-Diverging Mushroom-Forming Fungi Provides Insights into the Origins of Lignocellulose Decay Capabilities.</title>
        <authorList>
            <person name="Nagy L.G."/>
            <person name="Riley R."/>
            <person name="Tritt A."/>
            <person name="Adam C."/>
            <person name="Daum C."/>
            <person name="Floudas D."/>
            <person name="Sun H."/>
            <person name="Yadav J.S."/>
            <person name="Pangilinan J."/>
            <person name="Larsson K.H."/>
            <person name="Matsuura K."/>
            <person name="Barry K."/>
            <person name="Labutti K."/>
            <person name="Kuo R."/>
            <person name="Ohm R.A."/>
            <person name="Bhattacharya S.S."/>
            <person name="Shirouzu T."/>
            <person name="Yoshinaga Y."/>
            <person name="Martin F.M."/>
            <person name="Grigoriev I.V."/>
            <person name="Hibbett D.S."/>
        </authorList>
    </citation>
    <scope>NUCLEOTIDE SEQUENCE [LARGE SCALE GENOMIC DNA]</scope>
    <source>
        <strain evidence="1 2">HHB14362 ss-1</strain>
    </source>
</reference>
<dbReference type="AlphaFoldDB" id="A0A165RLQ1"/>
<sequence>LARIMETLHTAFCLHFIYRYLITEFGNEAFMNELYWCVASVSSSSRANIGVRCRSGGMRESVINRKTLDA</sequence>
<accession>A0A165RLQ1</accession>
<evidence type="ECO:0000313" key="1">
    <source>
        <dbReference type="EMBL" id="KZT23999.1"/>
    </source>
</evidence>
<protein>
    <submittedName>
        <fullName evidence="1">Uncharacterized protein</fullName>
    </submittedName>
</protein>
<gene>
    <name evidence="1" type="ORF">NEOLEDRAFT_1068569</name>
</gene>
<dbReference type="OrthoDB" id="2535105at2759"/>
<dbReference type="EMBL" id="KV425581">
    <property type="protein sequence ID" value="KZT23999.1"/>
    <property type="molecule type" value="Genomic_DNA"/>
</dbReference>
<dbReference type="Proteomes" id="UP000076761">
    <property type="component" value="Unassembled WGS sequence"/>
</dbReference>
<keyword evidence="2" id="KW-1185">Reference proteome</keyword>
<dbReference type="InParanoid" id="A0A165RLQ1"/>
<name>A0A165RLQ1_9AGAM</name>
<evidence type="ECO:0000313" key="2">
    <source>
        <dbReference type="Proteomes" id="UP000076761"/>
    </source>
</evidence>
<feature type="non-terminal residue" evidence="1">
    <location>
        <position position="1"/>
    </location>
</feature>
<organism evidence="1 2">
    <name type="scientific">Neolentinus lepideus HHB14362 ss-1</name>
    <dbReference type="NCBI Taxonomy" id="1314782"/>
    <lineage>
        <taxon>Eukaryota</taxon>
        <taxon>Fungi</taxon>
        <taxon>Dikarya</taxon>
        <taxon>Basidiomycota</taxon>
        <taxon>Agaricomycotina</taxon>
        <taxon>Agaricomycetes</taxon>
        <taxon>Gloeophyllales</taxon>
        <taxon>Gloeophyllaceae</taxon>
        <taxon>Neolentinus</taxon>
    </lineage>
</organism>
<proteinExistence type="predicted"/>